<dbReference type="AlphaFoldDB" id="A0A926DTB9"/>
<proteinExistence type="predicted"/>
<feature type="domain" description="Xylose isomerase-like TIM barrel" evidence="1">
    <location>
        <begin position="22"/>
        <end position="267"/>
    </location>
</feature>
<dbReference type="PANTHER" id="PTHR12110">
    <property type="entry name" value="HYDROXYPYRUVATE ISOMERASE"/>
    <property type="match status" value="1"/>
</dbReference>
<dbReference type="SUPFAM" id="SSF51658">
    <property type="entry name" value="Xylose isomerase-like"/>
    <property type="match status" value="1"/>
</dbReference>
<comment type="caution">
    <text evidence="2">The sequence shown here is derived from an EMBL/GenBank/DDBJ whole genome shotgun (WGS) entry which is preliminary data.</text>
</comment>
<evidence type="ECO:0000259" key="1">
    <source>
        <dbReference type="Pfam" id="PF01261"/>
    </source>
</evidence>
<dbReference type="EMBL" id="JACRSQ010000011">
    <property type="protein sequence ID" value="MBC8543671.1"/>
    <property type="molecule type" value="Genomic_DNA"/>
</dbReference>
<organism evidence="2 3">
    <name type="scientific">Bianquea renquensis</name>
    <dbReference type="NCBI Taxonomy" id="2763661"/>
    <lineage>
        <taxon>Bacteria</taxon>
        <taxon>Bacillati</taxon>
        <taxon>Bacillota</taxon>
        <taxon>Clostridia</taxon>
        <taxon>Eubacteriales</taxon>
        <taxon>Bianqueaceae</taxon>
        <taxon>Bianquea</taxon>
    </lineage>
</organism>
<dbReference type="RefSeq" id="WP_177717944.1">
    <property type="nucleotide sequence ID" value="NZ_JACRSQ010000011.1"/>
</dbReference>
<sequence length="269" mass="29776">MEKVYVQTYSVCAEPESLPEKLEKLASIGYSGVEFAGYGGLNAKEMKKALADAGLVCVSSHVGMDNIIQDLEYLAELGAKMVVCPGYRFGNRDEALGCAERLNKCGEEGAKYGIRVGYHNHISEFWQDGGQYLLDYVIQNTDPENVGFQLDCGWASAAGIIPQDYINQYPGRLMSVHVKENNDVVGADNPNPDPNAVPLTEEERAAENARRNRLNCPTGQGIVDWKQVKAAADAQGVTTFIVEREWSYNTPQNRWECLKADCEWLKANL</sequence>
<dbReference type="InterPro" id="IPR036237">
    <property type="entry name" value="Xyl_isomerase-like_sf"/>
</dbReference>
<dbReference type="InterPro" id="IPR013022">
    <property type="entry name" value="Xyl_isomerase-like_TIM-brl"/>
</dbReference>
<dbReference type="Proteomes" id="UP000657006">
    <property type="component" value="Unassembled WGS sequence"/>
</dbReference>
<name>A0A926DTB9_9FIRM</name>
<dbReference type="GO" id="GO:0016853">
    <property type="term" value="F:isomerase activity"/>
    <property type="evidence" value="ECO:0007669"/>
    <property type="project" value="UniProtKB-KW"/>
</dbReference>
<dbReference type="Pfam" id="PF01261">
    <property type="entry name" value="AP_endonuc_2"/>
    <property type="match status" value="1"/>
</dbReference>
<protein>
    <submittedName>
        <fullName evidence="2">Sugar phosphate isomerase/epimerase</fullName>
    </submittedName>
</protein>
<dbReference type="PANTHER" id="PTHR12110:SF41">
    <property type="entry name" value="INOSOSE DEHYDRATASE"/>
    <property type="match status" value="1"/>
</dbReference>
<gene>
    <name evidence="2" type="ORF">H8730_08950</name>
</gene>
<reference evidence="2" key="1">
    <citation type="submission" date="2020-08" db="EMBL/GenBank/DDBJ databases">
        <title>Genome public.</title>
        <authorList>
            <person name="Liu C."/>
            <person name="Sun Q."/>
        </authorList>
    </citation>
    <scope>NUCLEOTIDE SEQUENCE</scope>
    <source>
        <strain evidence="2">NSJ-32</strain>
    </source>
</reference>
<accession>A0A926DTB9</accession>
<keyword evidence="2" id="KW-0413">Isomerase</keyword>
<keyword evidence="3" id="KW-1185">Reference proteome</keyword>
<evidence type="ECO:0000313" key="2">
    <source>
        <dbReference type="EMBL" id="MBC8543671.1"/>
    </source>
</evidence>
<dbReference type="Gene3D" id="3.20.20.150">
    <property type="entry name" value="Divalent-metal-dependent TIM barrel enzymes"/>
    <property type="match status" value="1"/>
</dbReference>
<dbReference type="InterPro" id="IPR050312">
    <property type="entry name" value="IolE/XylAMocC-like"/>
</dbReference>
<evidence type="ECO:0000313" key="3">
    <source>
        <dbReference type="Proteomes" id="UP000657006"/>
    </source>
</evidence>